<dbReference type="OrthoDB" id="928470at2"/>
<gene>
    <name evidence="1" type="ORF">E0F88_16995</name>
</gene>
<proteinExistence type="predicted"/>
<reference evidence="1 2" key="1">
    <citation type="submission" date="2019-03" db="EMBL/GenBank/DDBJ databases">
        <title>Dyadobacter AR-3-6 sp. nov., isolated from arctic soil.</title>
        <authorList>
            <person name="Chaudhary D.K."/>
        </authorList>
    </citation>
    <scope>NUCLEOTIDE SEQUENCE [LARGE SCALE GENOMIC DNA]</scope>
    <source>
        <strain evidence="1 2">AR-3-6</strain>
    </source>
</reference>
<dbReference type="GO" id="GO:0016788">
    <property type="term" value="F:hydrolase activity, acting on ester bonds"/>
    <property type="evidence" value="ECO:0007669"/>
    <property type="project" value="UniProtKB-ARBA"/>
</dbReference>
<protein>
    <submittedName>
        <fullName evidence="1">SGNH/GDSL hydrolase family protein</fullName>
    </submittedName>
</protein>
<dbReference type="AlphaFoldDB" id="A0A4R5DS57"/>
<accession>A0A4R5DS57</accession>
<keyword evidence="2" id="KW-1185">Reference proteome</keyword>
<dbReference type="Gene3D" id="3.40.50.1110">
    <property type="entry name" value="SGNH hydrolase"/>
    <property type="match status" value="1"/>
</dbReference>
<dbReference type="Proteomes" id="UP000294850">
    <property type="component" value="Unassembled WGS sequence"/>
</dbReference>
<keyword evidence="1" id="KW-0378">Hydrolase</keyword>
<dbReference type="SUPFAM" id="SSF52266">
    <property type="entry name" value="SGNH hydrolase"/>
    <property type="match status" value="1"/>
</dbReference>
<name>A0A4R5DS57_9BACT</name>
<sequence length="306" mass="32803">MTTTLLSSCNVVDDIFPNRGKSDRDQTLAFFGDSLTVGAGGTASYATLVAAEFQDRTVATDGIIGQLASSIAVRQGGLPLKITVEGNKLNGIQPIRITKLSNMFLSTGSNYNEYSRTGTIGGVRCTIKRTANAQGETYTITPGTVSVIDIAADSVFLLDDASRLRTATQILWYGRNNVRMANGEQEILSSLESSIAYITTPARYIVVGVLLASGEIKGNADFNKVAAINASLSAKYGKSFVEMTPPTDAEMTAIGYTPTANDKIDLQNQNFPRGLRADGGDDIHLNDKGYHIVANRVIAKIKELKY</sequence>
<comment type="caution">
    <text evidence="1">The sequence shown here is derived from an EMBL/GenBank/DDBJ whole genome shotgun (WGS) entry which is preliminary data.</text>
</comment>
<evidence type="ECO:0000313" key="1">
    <source>
        <dbReference type="EMBL" id="TDE14901.1"/>
    </source>
</evidence>
<dbReference type="EMBL" id="SMFL01000005">
    <property type="protein sequence ID" value="TDE14901.1"/>
    <property type="molecule type" value="Genomic_DNA"/>
</dbReference>
<organism evidence="1 2">
    <name type="scientific">Dyadobacter psychrotolerans</name>
    <dbReference type="NCBI Taxonomy" id="2541721"/>
    <lineage>
        <taxon>Bacteria</taxon>
        <taxon>Pseudomonadati</taxon>
        <taxon>Bacteroidota</taxon>
        <taxon>Cytophagia</taxon>
        <taxon>Cytophagales</taxon>
        <taxon>Spirosomataceae</taxon>
        <taxon>Dyadobacter</taxon>
    </lineage>
</organism>
<evidence type="ECO:0000313" key="2">
    <source>
        <dbReference type="Proteomes" id="UP000294850"/>
    </source>
</evidence>
<dbReference type="InterPro" id="IPR036514">
    <property type="entry name" value="SGNH_hydro_sf"/>
</dbReference>